<dbReference type="Proteomes" id="UP000188268">
    <property type="component" value="Unassembled WGS sequence"/>
</dbReference>
<comment type="caution">
    <text evidence="2">The sequence shown here is derived from an EMBL/GenBank/DDBJ whole genome shotgun (WGS) entry which is preliminary data.</text>
</comment>
<dbReference type="AlphaFoldDB" id="A0A1R3I9F6"/>
<name>A0A1R3I9F6_COCAP</name>
<sequence length="24" mass="3054">MANREDHRWKLDRRQRTQPEFNGI</sequence>
<organism evidence="2 3">
    <name type="scientific">Corchorus capsularis</name>
    <name type="common">Jute</name>
    <dbReference type="NCBI Taxonomy" id="210143"/>
    <lineage>
        <taxon>Eukaryota</taxon>
        <taxon>Viridiplantae</taxon>
        <taxon>Streptophyta</taxon>
        <taxon>Embryophyta</taxon>
        <taxon>Tracheophyta</taxon>
        <taxon>Spermatophyta</taxon>
        <taxon>Magnoliopsida</taxon>
        <taxon>eudicotyledons</taxon>
        <taxon>Gunneridae</taxon>
        <taxon>Pentapetalae</taxon>
        <taxon>rosids</taxon>
        <taxon>malvids</taxon>
        <taxon>Malvales</taxon>
        <taxon>Malvaceae</taxon>
        <taxon>Grewioideae</taxon>
        <taxon>Apeibeae</taxon>
        <taxon>Corchorus</taxon>
    </lineage>
</organism>
<keyword evidence="3" id="KW-1185">Reference proteome</keyword>
<gene>
    <name evidence="2" type="ORF">CCACVL1_13853</name>
</gene>
<feature type="region of interest" description="Disordered" evidence="1">
    <location>
        <begin position="1"/>
        <end position="24"/>
    </location>
</feature>
<evidence type="ECO:0000256" key="1">
    <source>
        <dbReference type="SAM" id="MobiDB-lite"/>
    </source>
</evidence>
<proteinExistence type="predicted"/>
<accession>A0A1R3I9F6</accession>
<reference evidence="2 3" key="1">
    <citation type="submission" date="2013-09" db="EMBL/GenBank/DDBJ databases">
        <title>Corchorus capsularis genome sequencing.</title>
        <authorList>
            <person name="Alam M."/>
            <person name="Haque M.S."/>
            <person name="Islam M.S."/>
            <person name="Emdad E.M."/>
            <person name="Islam M.M."/>
            <person name="Ahmed B."/>
            <person name="Halim A."/>
            <person name="Hossen Q.M.M."/>
            <person name="Hossain M.Z."/>
            <person name="Ahmed R."/>
            <person name="Khan M.M."/>
            <person name="Islam R."/>
            <person name="Rashid M.M."/>
            <person name="Khan S.A."/>
            <person name="Rahman M.S."/>
            <person name="Alam M."/>
        </authorList>
    </citation>
    <scope>NUCLEOTIDE SEQUENCE [LARGE SCALE GENOMIC DNA]</scope>
    <source>
        <strain evidence="3">cv. CVL-1</strain>
        <tissue evidence="2">Whole seedling</tissue>
    </source>
</reference>
<feature type="compositionally biased region" description="Basic and acidic residues" evidence="1">
    <location>
        <begin position="1"/>
        <end position="17"/>
    </location>
</feature>
<evidence type="ECO:0000313" key="3">
    <source>
        <dbReference type="Proteomes" id="UP000188268"/>
    </source>
</evidence>
<protein>
    <submittedName>
        <fullName evidence="2">Uncharacterized protein</fullName>
    </submittedName>
</protein>
<dbReference type="EMBL" id="AWWV01010448">
    <property type="protein sequence ID" value="OMO79200.1"/>
    <property type="molecule type" value="Genomic_DNA"/>
</dbReference>
<evidence type="ECO:0000313" key="2">
    <source>
        <dbReference type="EMBL" id="OMO79200.1"/>
    </source>
</evidence>
<dbReference type="Gramene" id="OMO79200">
    <property type="protein sequence ID" value="OMO79200"/>
    <property type="gene ID" value="CCACVL1_13853"/>
</dbReference>